<proteinExistence type="predicted"/>
<gene>
    <name evidence="3" type="ORF">AYI68_g5142</name>
</gene>
<accession>A0A1R0GV57</accession>
<reference evidence="3 4" key="1">
    <citation type="journal article" date="2016" name="Mol. Biol. Evol.">
        <title>Genome-Wide Survey of Gut Fungi (Harpellales) Reveals the First Horizontally Transferred Ubiquitin Gene from a Mosquito Host.</title>
        <authorList>
            <person name="Wang Y."/>
            <person name="White M.M."/>
            <person name="Kvist S."/>
            <person name="Moncalvo J.M."/>
        </authorList>
    </citation>
    <scope>NUCLEOTIDE SEQUENCE [LARGE SCALE GENOMIC DNA]</scope>
    <source>
        <strain evidence="3 4">ALG-7-W6</strain>
    </source>
</reference>
<dbReference type="AlphaFoldDB" id="A0A1R0GV57"/>
<dbReference type="InterPro" id="IPR004843">
    <property type="entry name" value="Calcineurin-like_PHP"/>
</dbReference>
<dbReference type="InterPro" id="IPR043360">
    <property type="entry name" value="PP2B"/>
</dbReference>
<organism evidence="3 4">
    <name type="scientific">Smittium mucronatum</name>
    <dbReference type="NCBI Taxonomy" id="133383"/>
    <lineage>
        <taxon>Eukaryota</taxon>
        <taxon>Fungi</taxon>
        <taxon>Fungi incertae sedis</taxon>
        <taxon>Zoopagomycota</taxon>
        <taxon>Kickxellomycotina</taxon>
        <taxon>Harpellomycetes</taxon>
        <taxon>Harpellales</taxon>
        <taxon>Legeriomycetaceae</taxon>
        <taxon>Smittium</taxon>
    </lineage>
</organism>
<evidence type="ECO:0000313" key="4">
    <source>
        <dbReference type="Proteomes" id="UP000187455"/>
    </source>
</evidence>
<dbReference type="GO" id="GO:0033192">
    <property type="term" value="F:calmodulin-dependent protein phosphatase activity"/>
    <property type="evidence" value="ECO:0007669"/>
    <property type="project" value="InterPro"/>
</dbReference>
<dbReference type="Pfam" id="PF00149">
    <property type="entry name" value="Metallophos"/>
    <property type="match status" value="1"/>
</dbReference>
<dbReference type="Gene3D" id="3.60.21.10">
    <property type="match status" value="2"/>
</dbReference>
<dbReference type="GO" id="GO:0097720">
    <property type="term" value="P:calcineurin-mediated signaling"/>
    <property type="evidence" value="ECO:0007669"/>
    <property type="project" value="InterPro"/>
</dbReference>
<evidence type="ECO:0000313" key="3">
    <source>
        <dbReference type="EMBL" id="OLY80759.1"/>
    </source>
</evidence>
<feature type="compositionally biased region" description="Low complexity" evidence="1">
    <location>
        <begin position="547"/>
        <end position="563"/>
    </location>
</feature>
<protein>
    <submittedName>
        <fullName evidence="3">Serine/threonine-protein phosphatase 2B catalytic subunit gamma isoform</fullName>
    </submittedName>
</protein>
<dbReference type="EMBL" id="LSSL01003157">
    <property type="protein sequence ID" value="OLY80759.1"/>
    <property type="molecule type" value="Genomic_DNA"/>
</dbReference>
<evidence type="ECO:0000259" key="2">
    <source>
        <dbReference type="SMART" id="SM00156"/>
    </source>
</evidence>
<feature type="domain" description="Serine/threonine specific protein phosphatases" evidence="2">
    <location>
        <begin position="22"/>
        <end position="212"/>
    </location>
</feature>
<feature type="region of interest" description="Disordered" evidence="1">
    <location>
        <begin position="537"/>
        <end position="563"/>
    </location>
</feature>
<dbReference type="STRING" id="133383.A0A1R0GV57"/>
<dbReference type="PRINTS" id="PR00114">
    <property type="entry name" value="STPHPHTASE"/>
</dbReference>
<keyword evidence="4" id="KW-1185">Reference proteome</keyword>
<dbReference type="SMART" id="SM00156">
    <property type="entry name" value="PP2Ac"/>
    <property type="match status" value="1"/>
</dbReference>
<dbReference type="OrthoDB" id="5593063at2759"/>
<comment type="caution">
    <text evidence="3">The sequence shown here is derived from an EMBL/GenBank/DDBJ whole genome shotgun (WGS) entry which is preliminary data.</text>
</comment>
<dbReference type="SUPFAM" id="SSF56300">
    <property type="entry name" value="Metallo-dependent phosphatases"/>
    <property type="match status" value="2"/>
</dbReference>
<dbReference type="InterPro" id="IPR029052">
    <property type="entry name" value="Metallo-depent_PP-like"/>
</dbReference>
<sequence length="563" mass="63438">MNVFKVVVGGSDSEEDSEGYTLPQQYLKYCTGNGLTPTTTGRVVKVCGDIHGQYHDLLKLLEVGGSPKHSQYIFLGDYVNRGYFSTEISRFREVPYRGPFCDLLWSDPSENYGYDPVSTKFIHNHKRGCSYKYTYDAVKNFLFQNDLLTIIRSHEAQDSGYKLHKKSQLTDFPSLITIFSAPNYLDIYGNKAAVLKYQADNVVNIVQFDKVHHPFYLPNFIDAFTWSLPFLCEKTNEMLLLILQIGTDDLPSISPLQKNSNFVSQSENYSQTSNQIPNNDLLKSPTLRAPSKILINNSETIYFNSNELSATEPDSALSFDNSLSPEYVILKDYQNRDDSQPSPSRIHSFYKEIPIPPPKINTLKARIDNNSPNISINITISPESIGLVTAPSKDQGIRDPNTDLELQNSTIKKSLVKKIIAIGKFSLLFRSLREQTESPTEFKFSSKNTILSPNSLSIGSQSVKKHLSSFADATRSDIANERIPQSAHSFNKYSVDHNTFSKHLYNHYPKHHHNHNHPSHRLKIDISKNASAPQLHGSSFFKDLSPVEESASESSSNSSSLDI</sequence>
<dbReference type="PANTHER" id="PTHR45673">
    <property type="entry name" value="SERINE/THREONINE-PROTEIN PHOSPHATASE 2B CATALYTIC SUBUNIT 1-RELATED"/>
    <property type="match status" value="1"/>
</dbReference>
<dbReference type="Proteomes" id="UP000187455">
    <property type="component" value="Unassembled WGS sequence"/>
</dbReference>
<evidence type="ECO:0000256" key="1">
    <source>
        <dbReference type="SAM" id="MobiDB-lite"/>
    </source>
</evidence>
<dbReference type="InterPro" id="IPR006186">
    <property type="entry name" value="Ser/Thr-sp_prot-phosphatase"/>
</dbReference>
<name>A0A1R0GV57_9FUNG</name>